<evidence type="ECO:0000256" key="1">
    <source>
        <dbReference type="ARBA" id="ARBA00001933"/>
    </source>
</evidence>
<comment type="caution">
    <text evidence="5">The sequence shown here is derived from an EMBL/GenBank/DDBJ whole genome shotgun (WGS) entry which is preliminary data.</text>
</comment>
<dbReference type="CDD" id="cd04608">
    <property type="entry name" value="CBS_pair_CBS"/>
    <property type="match status" value="1"/>
</dbReference>
<proteinExistence type="predicted"/>
<dbReference type="InterPro" id="IPR000644">
    <property type="entry name" value="CBS_dom"/>
</dbReference>
<organism evidence="5 6">
    <name type="scientific">Rhodocista pekingensis</name>
    <dbReference type="NCBI Taxonomy" id="201185"/>
    <lineage>
        <taxon>Bacteria</taxon>
        <taxon>Pseudomonadati</taxon>
        <taxon>Pseudomonadota</taxon>
        <taxon>Alphaproteobacteria</taxon>
        <taxon>Rhodospirillales</taxon>
        <taxon>Azospirillaceae</taxon>
        <taxon>Rhodocista</taxon>
    </lineage>
</organism>
<evidence type="ECO:0000259" key="4">
    <source>
        <dbReference type="PROSITE" id="PS51371"/>
    </source>
</evidence>
<protein>
    <submittedName>
        <fullName evidence="5">Pyridoxal-phosphate dependent enzyme</fullName>
    </submittedName>
</protein>
<dbReference type="RefSeq" id="WP_377358551.1">
    <property type="nucleotide sequence ID" value="NZ_JBHTCM010000010.1"/>
</dbReference>
<dbReference type="InterPro" id="IPR001926">
    <property type="entry name" value="TrpB-like_PALP"/>
</dbReference>
<accession>A0ABW2KVS9</accession>
<dbReference type="InterPro" id="IPR001216">
    <property type="entry name" value="P-phosphate_BS"/>
</dbReference>
<dbReference type="SMART" id="SM00116">
    <property type="entry name" value="CBS"/>
    <property type="match status" value="2"/>
</dbReference>
<dbReference type="PROSITE" id="PS51371">
    <property type="entry name" value="CBS"/>
    <property type="match status" value="1"/>
</dbReference>
<evidence type="ECO:0000313" key="6">
    <source>
        <dbReference type="Proteomes" id="UP001596456"/>
    </source>
</evidence>
<name>A0ABW2KVS9_9PROT</name>
<dbReference type="Gene3D" id="3.10.580.10">
    <property type="entry name" value="CBS-domain"/>
    <property type="match status" value="1"/>
</dbReference>
<dbReference type="InterPro" id="IPR036052">
    <property type="entry name" value="TrpB-like_PALP_sf"/>
</dbReference>
<keyword evidence="2" id="KW-0663">Pyridoxal phosphate</keyword>
<dbReference type="InterPro" id="IPR046342">
    <property type="entry name" value="CBS_dom_sf"/>
</dbReference>
<reference evidence="6" key="1">
    <citation type="journal article" date="2019" name="Int. J. Syst. Evol. Microbiol.">
        <title>The Global Catalogue of Microorganisms (GCM) 10K type strain sequencing project: providing services to taxonomists for standard genome sequencing and annotation.</title>
        <authorList>
            <consortium name="The Broad Institute Genomics Platform"/>
            <consortium name="The Broad Institute Genome Sequencing Center for Infectious Disease"/>
            <person name="Wu L."/>
            <person name="Ma J."/>
        </authorList>
    </citation>
    <scope>NUCLEOTIDE SEQUENCE [LARGE SCALE GENOMIC DNA]</scope>
    <source>
        <strain evidence="6">CGMCC 1.16275</strain>
    </source>
</reference>
<gene>
    <name evidence="5" type="ORF">ACFQPS_09820</name>
</gene>
<evidence type="ECO:0000313" key="5">
    <source>
        <dbReference type="EMBL" id="MFC7333458.1"/>
    </source>
</evidence>
<dbReference type="SUPFAM" id="SSF53686">
    <property type="entry name" value="Tryptophan synthase beta subunit-like PLP-dependent enzymes"/>
    <property type="match status" value="1"/>
</dbReference>
<dbReference type="InterPro" id="IPR046353">
    <property type="entry name" value="CBS_C"/>
</dbReference>
<keyword evidence="3" id="KW-0129">CBS domain</keyword>
<dbReference type="Proteomes" id="UP001596456">
    <property type="component" value="Unassembled WGS sequence"/>
</dbReference>
<dbReference type="Pfam" id="PF00571">
    <property type="entry name" value="CBS"/>
    <property type="match status" value="2"/>
</dbReference>
<dbReference type="Gene3D" id="3.40.50.1100">
    <property type="match status" value="2"/>
</dbReference>
<dbReference type="CDD" id="cd01561">
    <property type="entry name" value="CBS_like"/>
    <property type="match status" value="1"/>
</dbReference>
<evidence type="ECO:0000256" key="2">
    <source>
        <dbReference type="ARBA" id="ARBA00022898"/>
    </source>
</evidence>
<dbReference type="EMBL" id="JBHTCM010000010">
    <property type="protein sequence ID" value="MFC7333458.1"/>
    <property type="molecule type" value="Genomic_DNA"/>
</dbReference>
<dbReference type="SUPFAM" id="SSF54631">
    <property type="entry name" value="CBS-domain pair"/>
    <property type="match status" value="1"/>
</dbReference>
<evidence type="ECO:0000256" key="3">
    <source>
        <dbReference type="PROSITE-ProRule" id="PRU00703"/>
    </source>
</evidence>
<sequence length="461" mass="49928">MPDTLSAAQAPAILSMIGGTPVIRVSTFDTGPCELYLKLENQNPGGSIKDRIGLKMIEAAEAEGRLKPGGTVIEATAGNTGLGLALVCAAKGYRLILVIPDKMAVEKINHLRALGAEIHITRSDVGKGHPDYYQDIAERLAAEIPGSVYMNQFANPANPRAHEEWTGPELLSQMDGDVDAVVVGVGSGGTMTGLGAFFAKASPKTKMVIADPAGSIIADLVNKGTHEEPGSWVIEGVGEDFVPPNCDLRYAKAAYYVSDAESLTAARDLLRREGILGGSSSGTLLAGALKYCRAQTTRQRVVTFVCDTGNKYLSKMFNDAWMADQGFLPLEKHGDLRDLMTRRHDKGQVVTVSPQDTLLTAYKRMRISDVSQLPVMEGERVIGILDESDLLLHVEKDPVRFKDKVYTAMVNRLETLPATAPIAALTPLFERNLVAIIMQDGRFLGLLTRMDLLNHLRRQMG</sequence>
<keyword evidence="6" id="KW-1185">Reference proteome</keyword>
<dbReference type="Pfam" id="PF00291">
    <property type="entry name" value="PALP"/>
    <property type="match status" value="1"/>
</dbReference>
<dbReference type="PANTHER" id="PTHR10314">
    <property type="entry name" value="CYSTATHIONINE BETA-SYNTHASE"/>
    <property type="match status" value="1"/>
</dbReference>
<comment type="cofactor">
    <cofactor evidence="1">
        <name>pyridoxal 5'-phosphate</name>
        <dbReference type="ChEBI" id="CHEBI:597326"/>
    </cofactor>
</comment>
<feature type="domain" description="CBS" evidence="4">
    <location>
        <begin position="340"/>
        <end position="404"/>
    </location>
</feature>
<dbReference type="PROSITE" id="PS00901">
    <property type="entry name" value="CYS_SYNTHASE"/>
    <property type="match status" value="1"/>
</dbReference>
<dbReference type="InterPro" id="IPR050214">
    <property type="entry name" value="Cys_Synth/Cystath_Beta-Synth"/>
</dbReference>